<comment type="caution">
    <text evidence="2">The sequence shown here is derived from an EMBL/GenBank/DDBJ whole genome shotgun (WGS) entry which is preliminary data.</text>
</comment>
<gene>
    <name evidence="2" type="ORF">BaRGS_00035847</name>
</gene>
<keyword evidence="3" id="KW-1185">Reference proteome</keyword>
<dbReference type="EMBL" id="JACVVK020000490">
    <property type="protein sequence ID" value="KAK7471508.1"/>
    <property type="molecule type" value="Genomic_DNA"/>
</dbReference>
<dbReference type="Proteomes" id="UP001519460">
    <property type="component" value="Unassembled WGS sequence"/>
</dbReference>
<accession>A0ABD0JEU1</accession>
<reference evidence="2 3" key="1">
    <citation type="journal article" date="2023" name="Sci. Data">
        <title>Genome assembly of the Korean intertidal mud-creeper Batillaria attramentaria.</title>
        <authorList>
            <person name="Patra A.K."/>
            <person name="Ho P.T."/>
            <person name="Jun S."/>
            <person name="Lee S.J."/>
            <person name="Kim Y."/>
            <person name="Won Y.J."/>
        </authorList>
    </citation>
    <scope>NUCLEOTIDE SEQUENCE [LARGE SCALE GENOMIC DNA]</scope>
    <source>
        <strain evidence="2">Wonlab-2016</strain>
    </source>
</reference>
<evidence type="ECO:0000256" key="1">
    <source>
        <dbReference type="SAM" id="MobiDB-lite"/>
    </source>
</evidence>
<dbReference type="AlphaFoldDB" id="A0ABD0JEU1"/>
<proteinExistence type="predicted"/>
<name>A0ABD0JEU1_9CAEN</name>
<sequence>MCGSYRYPRLGDARQLGKKTLPPPAGRKYPLTLTKSLKPALTIEKASLRILQRGQSNRLPDQSWCRSSFRNIDLPNEALEEPVPSDGPDNFALVSVLIPVS</sequence>
<organism evidence="2 3">
    <name type="scientific">Batillaria attramentaria</name>
    <dbReference type="NCBI Taxonomy" id="370345"/>
    <lineage>
        <taxon>Eukaryota</taxon>
        <taxon>Metazoa</taxon>
        <taxon>Spiralia</taxon>
        <taxon>Lophotrochozoa</taxon>
        <taxon>Mollusca</taxon>
        <taxon>Gastropoda</taxon>
        <taxon>Caenogastropoda</taxon>
        <taxon>Sorbeoconcha</taxon>
        <taxon>Cerithioidea</taxon>
        <taxon>Batillariidae</taxon>
        <taxon>Batillaria</taxon>
    </lineage>
</organism>
<evidence type="ECO:0000313" key="3">
    <source>
        <dbReference type="Proteomes" id="UP001519460"/>
    </source>
</evidence>
<feature type="region of interest" description="Disordered" evidence="1">
    <location>
        <begin position="1"/>
        <end position="29"/>
    </location>
</feature>
<protein>
    <submittedName>
        <fullName evidence="2">Uncharacterized protein</fullName>
    </submittedName>
</protein>
<evidence type="ECO:0000313" key="2">
    <source>
        <dbReference type="EMBL" id="KAK7471508.1"/>
    </source>
</evidence>